<proteinExistence type="predicted"/>
<dbReference type="EMBL" id="AP018823">
    <property type="protein sequence ID" value="BBF86771.1"/>
    <property type="molecule type" value="Genomic_DNA"/>
</dbReference>
<evidence type="ECO:0000256" key="4">
    <source>
        <dbReference type="SAM" id="Phobius"/>
    </source>
</evidence>
<evidence type="ECO:0000256" key="2">
    <source>
        <dbReference type="ARBA" id="ARBA00022989"/>
    </source>
</evidence>
<feature type="transmembrane region" description="Helical" evidence="4">
    <location>
        <begin position="40"/>
        <end position="57"/>
    </location>
</feature>
<keyword evidence="1 4" id="KW-0812">Transmembrane</keyword>
<dbReference type="PANTHER" id="PTHR23523">
    <property type="match status" value="1"/>
</dbReference>
<feature type="transmembrane region" description="Helical" evidence="4">
    <location>
        <begin position="237"/>
        <end position="259"/>
    </location>
</feature>
<dbReference type="RefSeq" id="WP_089085519.1">
    <property type="nucleotide sequence ID" value="NZ_AP018823.1"/>
</dbReference>
<dbReference type="InterPro" id="IPR011701">
    <property type="entry name" value="MFS"/>
</dbReference>
<dbReference type="STRING" id="332411.VI06_13040"/>
<feature type="transmembrane region" description="Helical" evidence="4">
    <location>
        <begin position="303"/>
        <end position="322"/>
    </location>
</feature>
<dbReference type="InterPro" id="IPR036259">
    <property type="entry name" value="MFS_trans_sf"/>
</dbReference>
<dbReference type="KEGG" id="amah:DLM_3174"/>
<feature type="transmembrane region" description="Helical" evidence="4">
    <location>
        <begin position="165"/>
        <end position="186"/>
    </location>
</feature>
<feature type="transmembrane region" description="Helical" evidence="4">
    <location>
        <begin position="363"/>
        <end position="385"/>
    </location>
</feature>
<reference evidence="5 6" key="2">
    <citation type="journal article" date="2017" name="Genome Announc.">
        <title>Draft genome sequence of Aquitalea magnusonii strain H3, a plant growth-promoting bacterium of duckweed Lemna minor.</title>
        <authorList>
            <person name="Ishizawa H."/>
            <person name="Kuroda M."/>
            <person name="Ike M."/>
        </authorList>
    </citation>
    <scope>NUCLEOTIDE SEQUENCE [LARGE SCALE GENOMIC DNA]</scope>
    <source>
        <strain evidence="5 6">H3</strain>
    </source>
</reference>
<name>A0A3G9GKP7_9NEIS</name>
<feature type="transmembrane region" description="Helical" evidence="4">
    <location>
        <begin position="271"/>
        <end position="291"/>
    </location>
</feature>
<gene>
    <name evidence="5" type="ORF">DLM_3174</name>
</gene>
<feature type="transmembrane region" description="Helical" evidence="4">
    <location>
        <begin position="328"/>
        <end position="351"/>
    </location>
</feature>
<keyword evidence="2 4" id="KW-1133">Transmembrane helix</keyword>
<dbReference type="OrthoDB" id="5317164at2"/>
<dbReference type="InterPro" id="IPR052524">
    <property type="entry name" value="MFS_Cyanate_Porter"/>
</dbReference>
<reference evidence="6" key="1">
    <citation type="journal article" date="2017" name="Biotechnol. Biofuels">
        <title>Evaluation of environmental bacterial communities as a factor affecting the growth of duckweed Lemna minor.</title>
        <authorList>
            <person name="Ishizawa H."/>
            <person name="Kuroda M."/>
            <person name="Morikawa M."/>
            <person name="Ike M."/>
        </authorList>
    </citation>
    <scope>NUCLEOTIDE SEQUENCE [LARGE SCALE GENOMIC DNA]</scope>
    <source>
        <strain evidence="6">H3</strain>
    </source>
</reference>
<feature type="transmembrane region" description="Helical" evidence="4">
    <location>
        <begin position="198"/>
        <end position="216"/>
    </location>
</feature>
<dbReference type="GO" id="GO:0016020">
    <property type="term" value="C:membrane"/>
    <property type="evidence" value="ECO:0007669"/>
    <property type="project" value="InterPro"/>
</dbReference>
<accession>A0A3G9GKP7</accession>
<keyword evidence="3 4" id="KW-0472">Membrane</keyword>
<sequence>MNTPQNPQQLAEQLAAELLIDAEIDDEGVQQLPPPTGPRWLLALGMVLIGINLRPALSSLAPVLGQVKTELGISATTAGLLTTLPVLGLGLFGALAPQLARRYGSERSIAGVLLLLACGIALRSQLGLHGLVIGSLLSGAAIGIIGVLLPGIVKRDFPTQAGLMTGVYTMALCLGAALAAGATVPLDQLFGQRWQPALAFWAIPALLALAVWWPQLHTHQQQHAGHWRVRGLWRDPLAWQVTIYMGLQSSLSYIVFGWMPSILIERGLTPLQAGLMMSLSIMTQVIASLGVPLLAQRCTDQRLPIACVMGMTLGGLLGMLYAPTTQLWLWAVLLGIGQGGAFSMALGLLVLRAPDAHVAAHLSGMAQGVGYTVAACGPLAAGIIHDIAGRWAPVGWLFGAIVAIALCAGWLAGRKLLVRARAERLD</sequence>
<dbReference type="PANTHER" id="PTHR23523:SF2">
    <property type="entry name" value="2-NITROIMIDAZOLE TRANSPORTER"/>
    <property type="match status" value="1"/>
</dbReference>
<dbReference type="Proteomes" id="UP000198290">
    <property type="component" value="Chromosome"/>
</dbReference>
<dbReference type="CDD" id="cd17339">
    <property type="entry name" value="MFS_NIMT_CynX_like"/>
    <property type="match status" value="1"/>
</dbReference>
<evidence type="ECO:0000256" key="1">
    <source>
        <dbReference type="ARBA" id="ARBA00022692"/>
    </source>
</evidence>
<feature type="transmembrane region" description="Helical" evidence="4">
    <location>
        <begin position="108"/>
        <end position="126"/>
    </location>
</feature>
<keyword evidence="6" id="KW-1185">Reference proteome</keyword>
<dbReference type="SUPFAM" id="SSF103473">
    <property type="entry name" value="MFS general substrate transporter"/>
    <property type="match status" value="1"/>
</dbReference>
<dbReference type="InterPro" id="IPR004747">
    <property type="entry name" value="CynX-like"/>
</dbReference>
<feature type="transmembrane region" description="Helical" evidence="4">
    <location>
        <begin position="391"/>
        <end position="412"/>
    </location>
</feature>
<dbReference type="NCBIfam" id="TIGR00896">
    <property type="entry name" value="CynX"/>
    <property type="match status" value="1"/>
</dbReference>
<evidence type="ECO:0000313" key="5">
    <source>
        <dbReference type="EMBL" id="BBF86771.1"/>
    </source>
</evidence>
<organism evidence="5 6">
    <name type="scientific">Aquitalea magnusonii</name>
    <dbReference type="NCBI Taxonomy" id="332411"/>
    <lineage>
        <taxon>Bacteria</taxon>
        <taxon>Pseudomonadati</taxon>
        <taxon>Pseudomonadota</taxon>
        <taxon>Betaproteobacteria</taxon>
        <taxon>Neisseriales</taxon>
        <taxon>Chromobacteriaceae</taxon>
        <taxon>Aquitalea</taxon>
    </lineage>
</organism>
<reference evidence="6" key="3">
    <citation type="journal article" date="2017" name="Plant Physiol. Biochem.">
        <title>Differential oxidative and antioxidative response of duckweed Lemna minor toward plant growth promoting/inhibiting bacteria.</title>
        <authorList>
            <person name="Ishizawa H."/>
            <person name="Kuroda M."/>
            <person name="Morikawa M."/>
            <person name="Ike M."/>
        </authorList>
    </citation>
    <scope>NUCLEOTIDE SEQUENCE [LARGE SCALE GENOMIC DNA]</scope>
    <source>
        <strain evidence="6">H3</strain>
    </source>
</reference>
<dbReference type="Gene3D" id="1.20.1250.20">
    <property type="entry name" value="MFS general substrate transporter like domains"/>
    <property type="match status" value="2"/>
</dbReference>
<evidence type="ECO:0000256" key="3">
    <source>
        <dbReference type="ARBA" id="ARBA00023136"/>
    </source>
</evidence>
<dbReference type="Pfam" id="PF07690">
    <property type="entry name" value="MFS_1"/>
    <property type="match status" value="1"/>
</dbReference>
<dbReference type="AlphaFoldDB" id="A0A3G9GKP7"/>
<feature type="transmembrane region" description="Helical" evidence="4">
    <location>
        <begin position="132"/>
        <end position="153"/>
    </location>
</feature>
<evidence type="ECO:0000313" key="6">
    <source>
        <dbReference type="Proteomes" id="UP000198290"/>
    </source>
</evidence>
<dbReference type="GO" id="GO:0022857">
    <property type="term" value="F:transmembrane transporter activity"/>
    <property type="evidence" value="ECO:0007669"/>
    <property type="project" value="InterPro"/>
</dbReference>
<protein>
    <submittedName>
        <fullName evidence="5">Cyanate transport protein CynX</fullName>
    </submittedName>
</protein>
<feature type="transmembrane region" description="Helical" evidence="4">
    <location>
        <begin position="77"/>
        <end position="96"/>
    </location>
</feature>